<name>A0ABU8TM22_9HYPH</name>
<dbReference type="SUPFAM" id="SSF46785">
    <property type="entry name" value="Winged helix' DNA-binding domain"/>
    <property type="match status" value="1"/>
</dbReference>
<proteinExistence type="predicted"/>
<dbReference type="InterPro" id="IPR011991">
    <property type="entry name" value="ArsR-like_HTH"/>
</dbReference>
<evidence type="ECO:0000313" key="1">
    <source>
        <dbReference type="EMBL" id="MEJ8474645.1"/>
    </source>
</evidence>
<protein>
    <submittedName>
        <fullName evidence="1">Metalloregulator ArsR/SmtB family transcription factor</fullName>
    </submittedName>
</protein>
<dbReference type="EMBL" id="JBAKIA010000006">
    <property type="protein sequence ID" value="MEJ8474645.1"/>
    <property type="molecule type" value="Genomic_DNA"/>
</dbReference>
<reference evidence="1 2" key="1">
    <citation type="submission" date="2024-02" db="EMBL/GenBank/DDBJ databases">
        <title>Roseibium algae sp. nov., isolated from marine alga (Grateloupia sp.), showing potential in myo-inositol conversion.</title>
        <authorList>
            <person name="Wang Y."/>
        </authorList>
    </citation>
    <scope>NUCLEOTIDE SEQUENCE [LARGE SCALE GENOMIC DNA]</scope>
    <source>
        <strain evidence="1 2">H3510</strain>
    </source>
</reference>
<comment type="caution">
    <text evidence="1">The sequence shown here is derived from an EMBL/GenBank/DDBJ whole genome shotgun (WGS) entry which is preliminary data.</text>
</comment>
<evidence type="ECO:0000313" key="2">
    <source>
        <dbReference type="Proteomes" id="UP001385499"/>
    </source>
</evidence>
<dbReference type="CDD" id="cd00090">
    <property type="entry name" value="HTH_ARSR"/>
    <property type="match status" value="1"/>
</dbReference>
<keyword evidence="2" id="KW-1185">Reference proteome</keyword>
<dbReference type="Proteomes" id="UP001385499">
    <property type="component" value="Unassembled WGS sequence"/>
</dbReference>
<sequence>MSDRTKTRLLNALKTASPQTAANLAKREGVTSVAARQHLDSLLSEGLVDFEDIKGEVGRPKRVWSLTAQGHARFPDNHSGLIVGLLDGLKSLYGEEGIERLIAHREADSLQTYSKALDGKVALKDKLQALADVRSSEGYMASVEQDADTGGYLLIENHCSICAAATACQGFCRSEMSLFRQVLGEGIDLTRVEHLLSGGRRCVYRVKQAA</sequence>
<organism evidence="1 2">
    <name type="scientific">Roseibium algae</name>
    <dbReference type="NCBI Taxonomy" id="3123038"/>
    <lineage>
        <taxon>Bacteria</taxon>
        <taxon>Pseudomonadati</taxon>
        <taxon>Pseudomonadota</taxon>
        <taxon>Alphaproteobacteria</taxon>
        <taxon>Hyphomicrobiales</taxon>
        <taxon>Stappiaceae</taxon>
        <taxon>Roseibium</taxon>
    </lineage>
</organism>
<dbReference type="Gene3D" id="1.10.10.10">
    <property type="entry name" value="Winged helix-like DNA-binding domain superfamily/Winged helix DNA-binding domain"/>
    <property type="match status" value="1"/>
</dbReference>
<dbReference type="RefSeq" id="WP_340274408.1">
    <property type="nucleotide sequence ID" value="NZ_JBAKIA010000006.1"/>
</dbReference>
<dbReference type="InterPro" id="IPR036388">
    <property type="entry name" value="WH-like_DNA-bd_sf"/>
</dbReference>
<gene>
    <name evidence="1" type="ORF">V6575_11160</name>
</gene>
<accession>A0ABU8TM22</accession>
<dbReference type="InterPro" id="IPR036390">
    <property type="entry name" value="WH_DNA-bd_sf"/>
</dbReference>